<feature type="domain" description="YjeF N-terminal" evidence="21">
    <location>
        <begin position="9"/>
        <end position="213"/>
    </location>
</feature>
<feature type="binding site" evidence="18">
    <location>
        <position position="122"/>
    </location>
    <ligand>
        <name>K(+)</name>
        <dbReference type="ChEBI" id="CHEBI:29103"/>
    </ligand>
</feature>
<evidence type="ECO:0000256" key="17">
    <source>
        <dbReference type="HAMAP-Rule" id="MF_01965"/>
    </source>
</evidence>
<dbReference type="Gene3D" id="3.40.1190.20">
    <property type="match status" value="1"/>
</dbReference>
<dbReference type="Proteomes" id="UP000027936">
    <property type="component" value="Unassembled WGS sequence"/>
</dbReference>
<feature type="binding site" evidence="17">
    <location>
        <position position="259"/>
    </location>
    <ligand>
        <name>(6S)-NADPHX</name>
        <dbReference type="ChEBI" id="CHEBI:64076"/>
    </ligand>
</feature>
<dbReference type="InterPro" id="IPR029056">
    <property type="entry name" value="Ribokinase-like"/>
</dbReference>
<dbReference type="OrthoDB" id="9806925at2"/>
<evidence type="ECO:0000256" key="14">
    <source>
        <dbReference type="ARBA" id="ARBA00025153"/>
    </source>
</evidence>
<feature type="binding site" evidence="18">
    <location>
        <position position="58"/>
    </location>
    <ligand>
        <name>K(+)</name>
        <dbReference type="ChEBI" id="CHEBI:29103"/>
    </ligand>
</feature>
<evidence type="ECO:0000256" key="10">
    <source>
        <dbReference type="ARBA" id="ARBA00023027"/>
    </source>
</evidence>
<evidence type="ECO:0000256" key="12">
    <source>
        <dbReference type="ARBA" id="ARBA00023239"/>
    </source>
</evidence>
<dbReference type="NCBIfam" id="TIGR00197">
    <property type="entry name" value="yjeF_nterm"/>
    <property type="match status" value="1"/>
</dbReference>
<comment type="cofactor">
    <cofactor evidence="17">
        <name>Mg(2+)</name>
        <dbReference type="ChEBI" id="CHEBI:18420"/>
    </cofactor>
</comment>
<dbReference type="HAMAP" id="MF_01965">
    <property type="entry name" value="NADHX_dehydratase"/>
    <property type="match status" value="1"/>
</dbReference>
<dbReference type="Pfam" id="PF03853">
    <property type="entry name" value="YjeF_N"/>
    <property type="match status" value="1"/>
</dbReference>
<keyword evidence="11 18" id="KW-0413">Isomerase</keyword>
<evidence type="ECO:0000256" key="2">
    <source>
        <dbReference type="ARBA" id="ARBA00000909"/>
    </source>
</evidence>
<comment type="subunit">
    <text evidence="17">Homotetramer.</text>
</comment>
<feature type="binding site" evidence="18">
    <location>
        <begin position="126"/>
        <end position="132"/>
    </location>
    <ligand>
        <name>(6S)-NADPHX</name>
        <dbReference type="ChEBI" id="CHEBI:64076"/>
    </ligand>
</feature>
<dbReference type="InterPro" id="IPR017953">
    <property type="entry name" value="Carbohydrate_kinase_pred_CS"/>
</dbReference>
<comment type="catalytic activity">
    <reaction evidence="16 17 19">
        <text>(6S)-NADPHX + ADP = AMP + phosphate + NADPH + H(+)</text>
        <dbReference type="Rhea" id="RHEA:32235"/>
        <dbReference type="ChEBI" id="CHEBI:15378"/>
        <dbReference type="ChEBI" id="CHEBI:43474"/>
        <dbReference type="ChEBI" id="CHEBI:57783"/>
        <dbReference type="ChEBI" id="CHEBI:64076"/>
        <dbReference type="ChEBI" id="CHEBI:456215"/>
        <dbReference type="ChEBI" id="CHEBI:456216"/>
        <dbReference type="EC" id="4.2.1.136"/>
    </reaction>
</comment>
<dbReference type="InterPro" id="IPR004443">
    <property type="entry name" value="YjeF_N_dom"/>
</dbReference>
<dbReference type="Pfam" id="PF01256">
    <property type="entry name" value="Carb_kinase"/>
    <property type="match status" value="1"/>
</dbReference>
<dbReference type="PROSITE" id="PS51383">
    <property type="entry name" value="YJEF_C_3"/>
    <property type="match status" value="1"/>
</dbReference>
<evidence type="ECO:0000256" key="5">
    <source>
        <dbReference type="ARBA" id="ARBA00022723"/>
    </source>
</evidence>
<feature type="binding site" evidence="17">
    <location>
        <position position="325"/>
    </location>
    <ligand>
        <name>(6S)-NADPHX</name>
        <dbReference type="ChEBI" id="CHEBI:64076"/>
    </ligand>
</feature>
<feature type="binding site" evidence="17">
    <location>
        <begin position="413"/>
        <end position="417"/>
    </location>
    <ligand>
        <name>AMP</name>
        <dbReference type="ChEBI" id="CHEBI:456215"/>
    </ligand>
</feature>
<evidence type="ECO:0000256" key="3">
    <source>
        <dbReference type="ARBA" id="ARBA00006001"/>
    </source>
</evidence>
<dbReference type="GO" id="GO:0016301">
    <property type="term" value="F:kinase activity"/>
    <property type="evidence" value="ECO:0007669"/>
    <property type="project" value="UniProtKB-KW"/>
</dbReference>
<keyword evidence="22" id="KW-0418">Kinase</keyword>
<evidence type="ECO:0000256" key="18">
    <source>
        <dbReference type="HAMAP-Rule" id="MF_01966"/>
    </source>
</evidence>
<evidence type="ECO:0000256" key="15">
    <source>
        <dbReference type="ARBA" id="ARBA00048238"/>
    </source>
</evidence>
<feature type="binding site" evidence="18">
    <location>
        <begin position="57"/>
        <end position="61"/>
    </location>
    <ligand>
        <name>(6S)-NADPHX</name>
        <dbReference type="ChEBI" id="CHEBI:64076"/>
    </ligand>
</feature>
<keyword evidence="8 17" id="KW-0521">NADP</keyword>
<dbReference type="GO" id="GO:0005524">
    <property type="term" value="F:ATP binding"/>
    <property type="evidence" value="ECO:0007669"/>
    <property type="project" value="UniProtKB-UniRule"/>
</dbReference>
<proteinExistence type="inferred from homology"/>
<feature type="binding site" evidence="17">
    <location>
        <position position="442"/>
    </location>
    <ligand>
        <name>AMP</name>
        <dbReference type="ChEBI" id="CHEBI:456215"/>
    </ligand>
</feature>
<evidence type="ECO:0000256" key="1">
    <source>
        <dbReference type="ARBA" id="ARBA00000013"/>
    </source>
</evidence>
<dbReference type="CDD" id="cd01171">
    <property type="entry name" value="YXKO-related"/>
    <property type="match status" value="1"/>
</dbReference>
<keyword evidence="13" id="KW-0511">Multifunctional enzyme</keyword>
<feature type="binding site" evidence="17">
    <location>
        <position position="443"/>
    </location>
    <ligand>
        <name>(6S)-NADPHX</name>
        <dbReference type="ChEBI" id="CHEBI:64076"/>
    </ligand>
</feature>
<dbReference type="HAMAP" id="MF_01966">
    <property type="entry name" value="NADHX_epimerase"/>
    <property type="match status" value="1"/>
</dbReference>
<dbReference type="AlphaFoldDB" id="A0A072NPH3"/>
<dbReference type="PROSITE" id="PS01050">
    <property type="entry name" value="YJEF_C_2"/>
    <property type="match status" value="1"/>
</dbReference>
<comment type="catalytic activity">
    <reaction evidence="2 18 19">
        <text>(6R)-NADPHX = (6S)-NADPHX</text>
        <dbReference type="Rhea" id="RHEA:32227"/>
        <dbReference type="ChEBI" id="CHEBI:64076"/>
        <dbReference type="ChEBI" id="CHEBI:64077"/>
        <dbReference type="EC" id="5.1.99.6"/>
    </reaction>
</comment>
<dbReference type="PANTHER" id="PTHR12592">
    <property type="entry name" value="ATP-DEPENDENT (S)-NAD(P)H-HYDRATE DEHYDRATASE FAMILY MEMBER"/>
    <property type="match status" value="1"/>
</dbReference>
<sequence length="504" mass="54190">MQVVAANEMYEIDRFTMGEIGLPGVLLMENAGQAFVQKALNYLNQSQKIAVLIGTGNNGGDGFVIARMLKSLGFHADAYLIVEEGKVKGDALFHFNAFRSSGYEIMALCDLNGLQHYDVIVDAMLGIGIKGEIKSPYREIVTACNELNNFKISVDIPSGVPADGSQPFNLAFKADVTITLQHPKLSAFTYPAREFYGMRLEVVPIGIPPKATQAIVKLDRKCWTENEVHQTLTNRSPSSHKGTHGKGLVIGGSLSMTGAPVMTTRAVLRAGGGLTTLAIPDAIHSIVASQIVEAMFSPWKAVNGHFSGELGTDVSRFDAVAFGPGVGRENGGEKILSTLLDNVKAPLIVDADGLFYLAKLKEKLKQRSHPTIITPHTGEFARLTGYLPTEVENNRFELSRQFAIEYGVYIVLKGPYSIVTTPTGSQFVNTSGNAALAKGGTGDVLTGIILAFVMNHSNLQEAVSNAVFAHGKAADVLVEGNHSMRDVIATDVINALPSVFRTFH</sequence>
<keyword evidence="5 18" id="KW-0479">Metal-binding</keyword>
<evidence type="ECO:0000256" key="19">
    <source>
        <dbReference type="PIRNR" id="PIRNR017184"/>
    </source>
</evidence>
<comment type="similarity">
    <text evidence="4 19">In the C-terminal section; belongs to the NnrD/CARKD family.</text>
</comment>
<evidence type="ECO:0000256" key="6">
    <source>
        <dbReference type="ARBA" id="ARBA00022741"/>
    </source>
</evidence>
<dbReference type="PANTHER" id="PTHR12592:SF0">
    <property type="entry name" value="ATP-DEPENDENT (S)-NAD(P)H-HYDRATE DEHYDRATASE"/>
    <property type="match status" value="1"/>
</dbReference>
<evidence type="ECO:0000259" key="21">
    <source>
        <dbReference type="PROSITE" id="PS51385"/>
    </source>
</evidence>
<name>A0A072NPH3_SCHAZ</name>
<evidence type="ECO:0000256" key="13">
    <source>
        <dbReference type="ARBA" id="ARBA00023268"/>
    </source>
</evidence>
<feature type="binding site" evidence="17">
    <location>
        <position position="376"/>
    </location>
    <ligand>
        <name>(6S)-NADPHX</name>
        <dbReference type="ChEBI" id="CHEBI:64076"/>
    </ligand>
</feature>
<evidence type="ECO:0000256" key="9">
    <source>
        <dbReference type="ARBA" id="ARBA00022958"/>
    </source>
</evidence>
<evidence type="ECO:0000256" key="7">
    <source>
        <dbReference type="ARBA" id="ARBA00022840"/>
    </source>
</evidence>
<dbReference type="PIRSF" id="PIRSF017184">
    <property type="entry name" value="Nnr"/>
    <property type="match status" value="1"/>
</dbReference>
<evidence type="ECO:0000256" key="4">
    <source>
        <dbReference type="ARBA" id="ARBA00009524"/>
    </source>
</evidence>
<dbReference type="GO" id="GO:0052855">
    <property type="term" value="F:ADP-dependent NAD(P)H-hydrate dehydratase activity"/>
    <property type="evidence" value="ECO:0007669"/>
    <property type="project" value="UniProtKB-UniRule"/>
</dbReference>
<keyword evidence="9 18" id="KW-0630">Potassium</keyword>
<evidence type="ECO:0000256" key="16">
    <source>
        <dbReference type="ARBA" id="ARBA00049209"/>
    </source>
</evidence>
<evidence type="ECO:0000256" key="11">
    <source>
        <dbReference type="ARBA" id="ARBA00023235"/>
    </source>
</evidence>
<comment type="catalytic activity">
    <reaction evidence="1 18 19">
        <text>(6R)-NADHX = (6S)-NADHX</text>
        <dbReference type="Rhea" id="RHEA:32215"/>
        <dbReference type="ChEBI" id="CHEBI:64074"/>
        <dbReference type="ChEBI" id="CHEBI:64075"/>
        <dbReference type="EC" id="5.1.99.6"/>
    </reaction>
</comment>
<evidence type="ECO:0000259" key="20">
    <source>
        <dbReference type="PROSITE" id="PS51383"/>
    </source>
</evidence>
<keyword evidence="10 17" id="KW-0520">NAD</keyword>
<comment type="function">
    <text evidence="18">Catalyzes the epimerization of the S- and R-forms of NAD(P)HX, a damaged form of NAD(P)H that is a result of enzymatic or heat-dependent hydration. This is a prerequisite for the S-specific NAD(P)H-hydrate dehydratase to allow the repair of both epimers of NAD(P)HX.</text>
</comment>
<keyword evidence="12 17" id="KW-0456">Lyase</keyword>
<dbReference type="EMBL" id="JJRY01000006">
    <property type="protein sequence ID" value="KEF38823.1"/>
    <property type="molecule type" value="Genomic_DNA"/>
</dbReference>
<dbReference type="GO" id="GO:0046496">
    <property type="term" value="P:nicotinamide nucleotide metabolic process"/>
    <property type="evidence" value="ECO:0007669"/>
    <property type="project" value="UniProtKB-UniRule"/>
</dbReference>
<feature type="binding site" evidence="18">
    <location>
        <position position="158"/>
    </location>
    <ligand>
        <name>K(+)</name>
        <dbReference type="ChEBI" id="CHEBI:29103"/>
    </ligand>
</feature>
<dbReference type="SUPFAM" id="SSF53613">
    <property type="entry name" value="Ribokinase-like"/>
    <property type="match status" value="1"/>
</dbReference>
<dbReference type="PROSITE" id="PS51385">
    <property type="entry name" value="YJEF_N"/>
    <property type="match status" value="1"/>
</dbReference>
<feature type="binding site" evidence="18">
    <location>
        <position position="137"/>
    </location>
    <ligand>
        <name>(6S)-NADPHX</name>
        <dbReference type="ChEBI" id="CHEBI:64076"/>
    </ligand>
</feature>
<reference evidence="22 23" key="1">
    <citation type="submission" date="2014-04" db="EMBL/GenBank/DDBJ databases">
        <title>Draft genome sequence of Bacillus azotoformans MEV2011, a (co-) denitrifying strain unable to grow in the presence of oxygen.</title>
        <authorList>
            <person name="Nielsen M."/>
            <person name="Schreiber L."/>
            <person name="Finster K."/>
            <person name="Schramm A."/>
        </authorList>
    </citation>
    <scope>NUCLEOTIDE SEQUENCE [LARGE SCALE GENOMIC DNA]</scope>
    <source>
        <strain evidence="22 23">MEV2011</strain>
    </source>
</reference>
<comment type="caution">
    <text evidence="22">The sequence shown here is derived from an EMBL/GenBank/DDBJ whole genome shotgun (WGS) entry which is preliminary data.</text>
</comment>
<comment type="similarity">
    <text evidence="3 19">In the N-terminal section; belongs to the NnrE/AIBP family.</text>
</comment>
<evidence type="ECO:0000256" key="8">
    <source>
        <dbReference type="ARBA" id="ARBA00022857"/>
    </source>
</evidence>
<dbReference type="InterPro" id="IPR030677">
    <property type="entry name" value="Nnr"/>
</dbReference>
<dbReference type="InterPro" id="IPR036652">
    <property type="entry name" value="YjeF_N_dom_sf"/>
</dbReference>
<accession>A0A072NPH3</accession>
<dbReference type="Gene3D" id="3.40.50.10260">
    <property type="entry name" value="YjeF N-terminal domain"/>
    <property type="match status" value="1"/>
</dbReference>
<organism evidence="22 23">
    <name type="scientific">Schinkia azotoformans MEV2011</name>
    <dbReference type="NCBI Taxonomy" id="1348973"/>
    <lineage>
        <taxon>Bacteria</taxon>
        <taxon>Bacillati</taxon>
        <taxon>Bacillota</taxon>
        <taxon>Bacilli</taxon>
        <taxon>Bacillales</taxon>
        <taxon>Bacillaceae</taxon>
        <taxon>Calidifontibacillus/Schinkia group</taxon>
        <taxon>Schinkia</taxon>
    </lineage>
</organism>
<dbReference type="GO" id="GO:0046872">
    <property type="term" value="F:metal ion binding"/>
    <property type="evidence" value="ECO:0007669"/>
    <property type="project" value="UniProtKB-UniRule"/>
</dbReference>
<comment type="similarity">
    <text evidence="18">Belongs to the NnrE/AIBP family.</text>
</comment>
<keyword evidence="22" id="KW-0808">Transferase</keyword>
<comment type="cofactor">
    <cofactor evidence="18 19">
        <name>K(+)</name>
        <dbReference type="ChEBI" id="CHEBI:29103"/>
    </cofactor>
    <text evidence="18 19">Binds 1 potassium ion per subunit.</text>
</comment>
<dbReference type="EC" id="5.1.99.6" evidence="19"/>
<comment type="function">
    <text evidence="17">Catalyzes the dehydration of the S-form of NAD(P)HX at the expense of ADP, which is converted to AMP. Together with NAD(P)HX epimerase, which catalyzes the epimerization of the S- and R-forms, the enzyme allows the repair of both epimers of NAD(P)HX, a damaged form of NAD(P)H that is a result of enzymatic or heat-dependent hydration.</text>
</comment>
<keyword evidence="7 17" id="KW-0067">ATP-binding</keyword>
<comment type="function">
    <text evidence="14 19">Bifunctional enzyme that catalyzes the epimerization of the S- and R-forms of NAD(P)HX and the dehydration of the S-form of NAD(P)HX at the expense of ADP, which is converted to AMP. This allows the repair of both epimers of NAD(P)HX, a damaged form of NAD(P)H that is a result of enzymatic or heat-dependent hydration.</text>
</comment>
<gene>
    <name evidence="17" type="primary">nnrD</name>
    <name evidence="18" type="synonym">nnrE</name>
    <name evidence="22" type="ORF">M670_02037</name>
</gene>
<comment type="catalytic activity">
    <reaction evidence="15 17 19">
        <text>(6S)-NADHX + ADP = AMP + phosphate + NADH + H(+)</text>
        <dbReference type="Rhea" id="RHEA:32223"/>
        <dbReference type="ChEBI" id="CHEBI:15378"/>
        <dbReference type="ChEBI" id="CHEBI:43474"/>
        <dbReference type="ChEBI" id="CHEBI:57945"/>
        <dbReference type="ChEBI" id="CHEBI:64074"/>
        <dbReference type="ChEBI" id="CHEBI:456215"/>
        <dbReference type="ChEBI" id="CHEBI:456216"/>
        <dbReference type="EC" id="4.2.1.136"/>
    </reaction>
</comment>
<feature type="binding site" evidence="18">
    <location>
        <position position="155"/>
    </location>
    <ligand>
        <name>(6S)-NADPHX</name>
        <dbReference type="ChEBI" id="CHEBI:64076"/>
    </ligand>
</feature>
<dbReference type="GO" id="GO:0110051">
    <property type="term" value="P:metabolite repair"/>
    <property type="evidence" value="ECO:0007669"/>
    <property type="project" value="TreeGrafter"/>
</dbReference>
<evidence type="ECO:0000313" key="22">
    <source>
        <dbReference type="EMBL" id="KEF38823.1"/>
    </source>
</evidence>
<keyword evidence="6 17" id="KW-0547">Nucleotide-binding</keyword>
<dbReference type="PATRIC" id="fig|1348973.3.peg.1985"/>
<dbReference type="GO" id="GO:0052856">
    <property type="term" value="F:NAD(P)HX epimerase activity"/>
    <property type="evidence" value="ECO:0007669"/>
    <property type="project" value="UniProtKB-UniRule"/>
</dbReference>
<dbReference type="NCBIfam" id="TIGR00196">
    <property type="entry name" value="yjeF_cterm"/>
    <property type="match status" value="1"/>
</dbReference>
<evidence type="ECO:0000313" key="23">
    <source>
        <dbReference type="Proteomes" id="UP000027936"/>
    </source>
</evidence>
<dbReference type="InterPro" id="IPR000631">
    <property type="entry name" value="CARKD"/>
</dbReference>
<feature type="domain" description="YjeF C-terminal" evidence="20">
    <location>
        <begin position="224"/>
        <end position="503"/>
    </location>
</feature>
<protein>
    <recommendedName>
        <fullName evidence="19">Bifunctional NAD(P)H-hydrate repair enzyme</fullName>
    </recommendedName>
    <alternativeName>
        <fullName evidence="19">Nicotinamide nucleotide repair protein</fullName>
    </alternativeName>
    <domain>
        <recommendedName>
            <fullName evidence="19">ADP-dependent (S)-NAD(P)H-hydrate dehydratase</fullName>
            <ecNumber evidence="19">4.2.1.136</ecNumber>
        </recommendedName>
        <alternativeName>
            <fullName evidence="19">ADP-dependent NAD(P)HX dehydratase</fullName>
        </alternativeName>
    </domain>
    <domain>
        <recommendedName>
            <fullName evidence="19">NAD(P)H-hydrate epimerase</fullName>
            <ecNumber evidence="19">5.1.99.6</ecNumber>
        </recommendedName>
    </domain>
</protein>
<comment type="similarity">
    <text evidence="17">Belongs to the NnrD/CARKD family.</text>
</comment>
<dbReference type="EC" id="4.2.1.136" evidence="19"/>
<dbReference type="SUPFAM" id="SSF64153">
    <property type="entry name" value="YjeF N-terminal domain-like"/>
    <property type="match status" value="1"/>
</dbReference>